<dbReference type="AlphaFoldDB" id="A0AAV7V8E6"/>
<accession>A0AAV7V8E6</accession>
<name>A0AAV7V8E6_PLEWA</name>
<evidence type="ECO:0000313" key="2">
    <source>
        <dbReference type="Proteomes" id="UP001066276"/>
    </source>
</evidence>
<gene>
    <name evidence="1" type="ORF">NDU88_000752</name>
</gene>
<reference evidence="1" key="1">
    <citation type="journal article" date="2022" name="bioRxiv">
        <title>Sequencing and chromosome-scale assembly of the giantPleurodeles waltlgenome.</title>
        <authorList>
            <person name="Brown T."/>
            <person name="Elewa A."/>
            <person name="Iarovenko S."/>
            <person name="Subramanian E."/>
            <person name="Araus A.J."/>
            <person name="Petzold A."/>
            <person name="Susuki M."/>
            <person name="Suzuki K.-i.T."/>
            <person name="Hayashi T."/>
            <person name="Toyoda A."/>
            <person name="Oliveira C."/>
            <person name="Osipova E."/>
            <person name="Leigh N.D."/>
            <person name="Simon A."/>
            <person name="Yun M.H."/>
        </authorList>
    </citation>
    <scope>NUCLEOTIDE SEQUENCE</scope>
    <source>
        <strain evidence="1">20211129_DDA</strain>
        <tissue evidence="1">Liver</tissue>
    </source>
</reference>
<protein>
    <submittedName>
        <fullName evidence="1">Uncharacterized protein</fullName>
    </submittedName>
</protein>
<organism evidence="1 2">
    <name type="scientific">Pleurodeles waltl</name>
    <name type="common">Iberian ribbed newt</name>
    <dbReference type="NCBI Taxonomy" id="8319"/>
    <lineage>
        <taxon>Eukaryota</taxon>
        <taxon>Metazoa</taxon>
        <taxon>Chordata</taxon>
        <taxon>Craniata</taxon>
        <taxon>Vertebrata</taxon>
        <taxon>Euteleostomi</taxon>
        <taxon>Amphibia</taxon>
        <taxon>Batrachia</taxon>
        <taxon>Caudata</taxon>
        <taxon>Salamandroidea</taxon>
        <taxon>Salamandridae</taxon>
        <taxon>Pleurodelinae</taxon>
        <taxon>Pleurodeles</taxon>
    </lineage>
</organism>
<evidence type="ECO:0000313" key="1">
    <source>
        <dbReference type="EMBL" id="KAJ1196889.1"/>
    </source>
</evidence>
<comment type="caution">
    <text evidence="1">The sequence shown here is derived from an EMBL/GenBank/DDBJ whole genome shotgun (WGS) entry which is preliminary data.</text>
</comment>
<dbReference type="EMBL" id="JANPWB010000003">
    <property type="protein sequence ID" value="KAJ1196889.1"/>
    <property type="molecule type" value="Genomic_DNA"/>
</dbReference>
<sequence length="90" mass="9876">MKYNGYSLGPPWLCHGISREPVSWSISLPTPAPQRKLGTSTLEYTLGTPRLCNGKLGTCTLEYTLGPPRLRNNKPGISTLEYTLAPILLC</sequence>
<keyword evidence="2" id="KW-1185">Reference proteome</keyword>
<dbReference type="Proteomes" id="UP001066276">
    <property type="component" value="Chromosome 2_1"/>
</dbReference>
<proteinExistence type="predicted"/>